<evidence type="ECO:0000256" key="1">
    <source>
        <dbReference type="SAM" id="Phobius"/>
    </source>
</evidence>
<sequence>MAHPAVISPAARRWLARLAFAAAAAAVVLILTAAGIRGSAGLLLTGAFGAAIGLAGAWVFLSRRGPLRWLAAVVVVLVPAAVAVLYVRHHLLWAVIALGLLWAAALAAGRQALADAGDGPAEYETPPPRHPYLIMNPRSGGGKVDRFRLAELARGLGARVHLLDGPAVDVAELARGALADGADLLGVAGGDGTQALVAEIAAQHGIPFMVISAGTRNHFAHDLGLDRENPARCLDALTDGVELRVDLGLIGDRTFVNNASFGAYAAVVQSPAYRDDKTGTALDLLPDVLAGTGGPNLRLSMDGETIPGPRAVLVSNNPYATAGLAGIGSRPRLDLGVLGVLVVTVRGAADAARLISGRGRARSVTARVATETVIDADAPAVPVGIDGEAVVLPTPVRCSIRPGALRVRVPRYRPGTRSASPELDWTRLRRLAMPSRRS</sequence>
<reference evidence="3 4" key="1">
    <citation type="submission" date="2023-05" db="EMBL/GenBank/DDBJ databases">
        <title>Actinoplanes sp. NEAU-A12 genome sequencing.</title>
        <authorList>
            <person name="Wang Z.-S."/>
        </authorList>
    </citation>
    <scope>NUCLEOTIDE SEQUENCE [LARGE SCALE GENOMIC DNA]</scope>
    <source>
        <strain evidence="3 4">NEAU-A12</strain>
    </source>
</reference>
<keyword evidence="1" id="KW-0812">Transmembrane</keyword>
<dbReference type="InterPro" id="IPR001206">
    <property type="entry name" value="Diacylglycerol_kinase_cat_dom"/>
</dbReference>
<dbReference type="PROSITE" id="PS50146">
    <property type="entry name" value="DAGK"/>
    <property type="match status" value="1"/>
</dbReference>
<evidence type="ECO:0000259" key="2">
    <source>
        <dbReference type="PROSITE" id="PS50146"/>
    </source>
</evidence>
<feature type="transmembrane region" description="Helical" evidence="1">
    <location>
        <begin position="14"/>
        <end position="34"/>
    </location>
</feature>
<gene>
    <name evidence="3" type="ORF">QLQ12_42430</name>
</gene>
<keyword evidence="1" id="KW-0472">Membrane</keyword>
<dbReference type="EMBL" id="JASCTH010000042">
    <property type="protein sequence ID" value="MDI6105261.1"/>
    <property type="molecule type" value="Genomic_DNA"/>
</dbReference>
<feature type="domain" description="DAGKc" evidence="2">
    <location>
        <begin position="126"/>
        <end position="254"/>
    </location>
</feature>
<organism evidence="3 4">
    <name type="scientific">Actinoplanes sandaracinus</name>
    <dbReference type="NCBI Taxonomy" id="3045177"/>
    <lineage>
        <taxon>Bacteria</taxon>
        <taxon>Bacillati</taxon>
        <taxon>Actinomycetota</taxon>
        <taxon>Actinomycetes</taxon>
        <taxon>Micromonosporales</taxon>
        <taxon>Micromonosporaceae</taxon>
        <taxon>Actinoplanes</taxon>
    </lineage>
</organism>
<dbReference type="SUPFAM" id="SSF111331">
    <property type="entry name" value="NAD kinase/diacylglycerol kinase-like"/>
    <property type="match status" value="1"/>
</dbReference>
<proteinExistence type="predicted"/>
<dbReference type="GO" id="GO:0016301">
    <property type="term" value="F:kinase activity"/>
    <property type="evidence" value="ECO:0007669"/>
    <property type="project" value="UniProtKB-KW"/>
</dbReference>
<accession>A0ABT6X084</accession>
<keyword evidence="1" id="KW-1133">Transmembrane helix</keyword>
<dbReference type="Pfam" id="PF00781">
    <property type="entry name" value="DAGK_cat"/>
    <property type="match status" value="1"/>
</dbReference>
<feature type="transmembrane region" description="Helical" evidence="1">
    <location>
        <begin position="41"/>
        <end position="61"/>
    </location>
</feature>
<dbReference type="Gene3D" id="2.60.200.40">
    <property type="match status" value="1"/>
</dbReference>
<dbReference type="InterPro" id="IPR016064">
    <property type="entry name" value="NAD/diacylglycerol_kinase_sf"/>
</dbReference>
<protein>
    <submittedName>
        <fullName evidence="3">Diacylglycerol kinase family protein</fullName>
    </submittedName>
</protein>
<feature type="transmembrane region" description="Helical" evidence="1">
    <location>
        <begin position="67"/>
        <end position="86"/>
    </location>
</feature>
<dbReference type="Proteomes" id="UP001241758">
    <property type="component" value="Unassembled WGS sequence"/>
</dbReference>
<keyword evidence="4" id="KW-1185">Reference proteome</keyword>
<keyword evidence="3" id="KW-0418">Kinase</keyword>
<evidence type="ECO:0000313" key="3">
    <source>
        <dbReference type="EMBL" id="MDI6105261.1"/>
    </source>
</evidence>
<comment type="caution">
    <text evidence="3">The sequence shown here is derived from an EMBL/GenBank/DDBJ whole genome shotgun (WGS) entry which is preliminary data.</text>
</comment>
<evidence type="ECO:0000313" key="4">
    <source>
        <dbReference type="Proteomes" id="UP001241758"/>
    </source>
</evidence>
<dbReference type="RefSeq" id="WP_282766728.1">
    <property type="nucleotide sequence ID" value="NZ_JASCTH010000042.1"/>
</dbReference>
<keyword evidence="3" id="KW-0808">Transferase</keyword>
<dbReference type="Gene3D" id="3.40.50.10330">
    <property type="entry name" value="Probable inorganic polyphosphate/atp-NAD kinase, domain 1"/>
    <property type="match status" value="1"/>
</dbReference>
<name>A0ABT6X084_9ACTN</name>
<dbReference type="InterPro" id="IPR017438">
    <property type="entry name" value="ATP-NAD_kinase_N"/>
</dbReference>